<dbReference type="EMBL" id="JPXX01000007">
    <property type="protein sequence ID" value="KGQ38556.1"/>
    <property type="molecule type" value="Genomic_DNA"/>
</dbReference>
<name>A0A0A2Y1P2_9PAST</name>
<dbReference type="AlphaFoldDB" id="A0A0A2Y1P2"/>
<dbReference type="InterPro" id="IPR024973">
    <property type="entry name" value="ESPR"/>
</dbReference>
<keyword evidence="1" id="KW-1133">Transmembrane helix</keyword>
<proteinExistence type="predicted"/>
<dbReference type="Pfam" id="PF13018">
    <property type="entry name" value="ESPR"/>
    <property type="match status" value="1"/>
</dbReference>
<dbReference type="RefSeq" id="WP_039171641.1">
    <property type="nucleotide sequence ID" value="NZ_JPXX01000007.1"/>
</dbReference>
<keyword evidence="1" id="KW-0472">Membrane</keyword>
<dbReference type="Proteomes" id="UP000030539">
    <property type="component" value="Unassembled WGS sequence"/>
</dbReference>
<evidence type="ECO:0000256" key="1">
    <source>
        <dbReference type="SAM" id="Phobius"/>
    </source>
</evidence>
<accession>A0A0A2Y1P2</accession>
<keyword evidence="1" id="KW-0812">Transmembrane</keyword>
<protein>
    <recommendedName>
        <fullName evidence="2">ESPR domain-containing protein</fullName>
    </recommendedName>
</protein>
<reference evidence="3 4" key="1">
    <citation type="submission" date="2014-08" db="EMBL/GenBank/DDBJ databases">
        <title>Chaperone-usher fimbriae in a diverse selection of Gallibacterium genomes.</title>
        <authorList>
            <person name="Kudirkiene E."/>
            <person name="Bager R.J."/>
            <person name="Johnson T.J."/>
            <person name="Bojesen A.M."/>
        </authorList>
    </citation>
    <scope>NUCLEOTIDE SEQUENCE [LARGE SCALE GENOMIC DNA]</scope>
    <source>
        <strain evidence="3 4">CCM5974</strain>
    </source>
</reference>
<organism evidence="3 4">
    <name type="scientific">Gallibacterium genomosp. 1</name>
    <dbReference type="NCBI Taxonomy" id="155515"/>
    <lineage>
        <taxon>Bacteria</taxon>
        <taxon>Pseudomonadati</taxon>
        <taxon>Pseudomonadota</taxon>
        <taxon>Gammaproteobacteria</taxon>
        <taxon>Pasteurellales</taxon>
        <taxon>Pasteurellaceae</taxon>
        <taxon>Gallibacterium</taxon>
    </lineage>
</organism>
<evidence type="ECO:0000259" key="2">
    <source>
        <dbReference type="Pfam" id="PF13018"/>
    </source>
</evidence>
<evidence type="ECO:0000313" key="3">
    <source>
        <dbReference type="EMBL" id="KGQ38556.1"/>
    </source>
</evidence>
<feature type="domain" description="ESPR" evidence="2">
    <location>
        <begin position="1"/>
        <end position="49"/>
    </location>
</feature>
<sequence>MNKVYKIIFDPILGLFKVVSELAKGKGKANKGKKLTTLVILTSLSSVAVAADYYAVGGGGKKR</sequence>
<feature type="transmembrane region" description="Helical" evidence="1">
    <location>
        <begin position="35"/>
        <end position="56"/>
    </location>
</feature>
<gene>
    <name evidence="3" type="ORF">JP36_02630</name>
</gene>
<evidence type="ECO:0000313" key="4">
    <source>
        <dbReference type="Proteomes" id="UP000030539"/>
    </source>
</evidence>
<comment type="caution">
    <text evidence="3">The sequence shown here is derived from an EMBL/GenBank/DDBJ whole genome shotgun (WGS) entry which is preliminary data.</text>
</comment>